<accession>A0ABT7DZG3</accession>
<dbReference type="RefSeq" id="WP_284101759.1">
    <property type="nucleotide sequence ID" value="NZ_JARRAF010000019.1"/>
</dbReference>
<evidence type="ECO:0000313" key="2">
    <source>
        <dbReference type="EMBL" id="MDK2125449.1"/>
    </source>
</evidence>
<comment type="caution">
    <text evidence="2">The sequence shown here is derived from an EMBL/GenBank/DDBJ whole genome shotgun (WGS) entry which is preliminary data.</text>
</comment>
<dbReference type="Pfam" id="PF14065">
    <property type="entry name" value="Pvc16_N"/>
    <property type="match status" value="1"/>
</dbReference>
<evidence type="ECO:0000259" key="1">
    <source>
        <dbReference type="Pfam" id="PF14065"/>
    </source>
</evidence>
<dbReference type="InterPro" id="IPR025351">
    <property type="entry name" value="Pvc16_N"/>
</dbReference>
<sequence>MATPPTLLTPIDQVSEALAALIRRDVLANSTDIDISLDAPDRDFVSKLSQRPVVNLYLASLRENIARRQSDPFEVYQRRPRQSEVELQSRPRFIELNYMLTTWVAARTNRALVEQQLMSRLVQGLAAQPLLPADLEQQFGLKSGSWGIQIELLVERERTQRQGDYWTALGAAPKPILETSVTIPVAEGGLGTVPMVVRGVGSVSHLPEKKP</sequence>
<name>A0ABT7DZG3_9NEIS</name>
<dbReference type="EMBL" id="JARRAF010000019">
    <property type="protein sequence ID" value="MDK2125449.1"/>
    <property type="molecule type" value="Genomic_DNA"/>
</dbReference>
<evidence type="ECO:0000313" key="3">
    <source>
        <dbReference type="Proteomes" id="UP001172778"/>
    </source>
</evidence>
<feature type="domain" description="Pvc16 N-terminal" evidence="1">
    <location>
        <begin position="13"/>
        <end position="189"/>
    </location>
</feature>
<gene>
    <name evidence="2" type="ORF">PZA18_15450</name>
</gene>
<organism evidence="2 3">
    <name type="scientific">Parachitinimonas caeni</name>
    <dbReference type="NCBI Taxonomy" id="3031301"/>
    <lineage>
        <taxon>Bacteria</taxon>
        <taxon>Pseudomonadati</taxon>
        <taxon>Pseudomonadota</taxon>
        <taxon>Betaproteobacteria</taxon>
        <taxon>Neisseriales</taxon>
        <taxon>Chitinibacteraceae</taxon>
        <taxon>Parachitinimonas</taxon>
    </lineage>
</organism>
<protein>
    <submittedName>
        <fullName evidence="2">Pvc16 family protein</fullName>
    </submittedName>
</protein>
<proteinExistence type="predicted"/>
<dbReference type="Proteomes" id="UP001172778">
    <property type="component" value="Unassembled WGS sequence"/>
</dbReference>
<reference evidence="2" key="1">
    <citation type="submission" date="2023-03" db="EMBL/GenBank/DDBJ databases">
        <title>Chitinimonas shenzhenensis gen. nov., sp. nov., a novel member of family Burkholderiaceae isolated from activated sludge collected in Shen Zhen, China.</title>
        <authorList>
            <person name="Wang X."/>
        </authorList>
    </citation>
    <scope>NUCLEOTIDE SEQUENCE</scope>
    <source>
        <strain evidence="2">DQS-5</strain>
    </source>
</reference>
<keyword evidence="3" id="KW-1185">Reference proteome</keyword>